<dbReference type="InterPro" id="IPR051205">
    <property type="entry name" value="UbiH/COQ6_monooxygenase"/>
</dbReference>
<dbReference type="SUPFAM" id="SSF51905">
    <property type="entry name" value="FAD/NAD(P)-binding domain"/>
    <property type="match status" value="1"/>
</dbReference>
<proteinExistence type="inferred from homology"/>
<keyword evidence="6" id="KW-0560">Oxidoreductase</keyword>
<dbReference type="EMBL" id="SNVV01000027">
    <property type="protein sequence ID" value="TDN46077.1"/>
    <property type="molecule type" value="Genomic_DNA"/>
</dbReference>
<evidence type="ECO:0000256" key="5">
    <source>
        <dbReference type="ARBA" id="ARBA00022827"/>
    </source>
</evidence>
<evidence type="ECO:0000256" key="4">
    <source>
        <dbReference type="ARBA" id="ARBA00022630"/>
    </source>
</evidence>
<dbReference type="Proteomes" id="UP000295129">
    <property type="component" value="Unassembled WGS sequence"/>
</dbReference>
<feature type="domain" description="FAD-binding" evidence="8">
    <location>
        <begin position="12"/>
        <end position="332"/>
    </location>
</feature>
<organism evidence="9 10">
    <name type="scientific">Azoarcus indigens</name>
    <dbReference type="NCBI Taxonomy" id="29545"/>
    <lineage>
        <taxon>Bacteria</taxon>
        <taxon>Pseudomonadati</taxon>
        <taxon>Pseudomonadota</taxon>
        <taxon>Betaproteobacteria</taxon>
        <taxon>Rhodocyclales</taxon>
        <taxon>Zoogloeaceae</taxon>
        <taxon>Azoarcus</taxon>
    </lineage>
</organism>
<evidence type="ECO:0000256" key="1">
    <source>
        <dbReference type="ARBA" id="ARBA00001974"/>
    </source>
</evidence>
<dbReference type="PRINTS" id="PR00420">
    <property type="entry name" value="RNGMNOXGNASE"/>
</dbReference>
<accession>A0A4R6DMK2</accession>
<evidence type="ECO:0000259" key="8">
    <source>
        <dbReference type="Pfam" id="PF01494"/>
    </source>
</evidence>
<dbReference type="InterPro" id="IPR036188">
    <property type="entry name" value="FAD/NAD-bd_sf"/>
</dbReference>
<comment type="caution">
    <text evidence="9">The sequence shown here is derived from an EMBL/GenBank/DDBJ whole genome shotgun (WGS) entry which is preliminary data.</text>
</comment>
<dbReference type="RefSeq" id="WP_133594717.1">
    <property type="nucleotide sequence ID" value="NZ_SNVV01000027.1"/>
</dbReference>
<keyword evidence="5" id="KW-0274">FAD</keyword>
<evidence type="ECO:0000256" key="3">
    <source>
        <dbReference type="ARBA" id="ARBA00005349"/>
    </source>
</evidence>
<evidence type="ECO:0000313" key="9">
    <source>
        <dbReference type="EMBL" id="TDN46077.1"/>
    </source>
</evidence>
<dbReference type="InterPro" id="IPR010971">
    <property type="entry name" value="UbiH/COQ6"/>
</dbReference>
<dbReference type="Gene3D" id="3.50.50.60">
    <property type="entry name" value="FAD/NAD(P)-binding domain"/>
    <property type="match status" value="2"/>
</dbReference>
<dbReference type="GO" id="GO:0016705">
    <property type="term" value="F:oxidoreductase activity, acting on paired donors, with incorporation or reduction of molecular oxygen"/>
    <property type="evidence" value="ECO:0007669"/>
    <property type="project" value="InterPro"/>
</dbReference>
<dbReference type="Pfam" id="PF01494">
    <property type="entry name" value="FAD_binding_3"/>
    <property type="match status" value="1"/>
</dbReference>
<dbReference type="InterPro" id="IPR002938">
    <property type="entry name" value="FAD-bd"/>
</dbReference>
<comment type="similarity">
    <text evidence="3">Belongs to the UbiH/COQ6 family.</text>
</comment>
<comment type="pathway">
    <text evidence="2">Cofactor biosynthesis; ubiquinone biosynthesis.</text>
</comment>
<dbReference type="GO" id="GO:0071949">
    <property type="term" value="F:FAD binding"/>
    <property type="evidence" value="ECO:0007669"/>
    <property type="project" value="InterPro"/>
</dbReference>
<dbReference type="NCBIfam" id="TIGR01988">
    <property type="entry name" value="Ubi-OHases"/>
    <property type="match status" value="1"/>
</dbReference>
<evidence type="ECO:0000313" key="10">
    <source>
        <dbReference type="Proteomes" id="UP000295129"/>
    </source>
</evidence>
<dbReference type="OrthoDB" id="9769565at2"/>
<dbReference type="PANTHER" id="PTHR43876:SF7">
    <property type="entry name" value="UBIQUINONE BIOSYNTHESIS MONOOXYGENASE COQ6, MITOCHONDRIAL"/>
    <property type="match status" value="1"/>
</dbReference>
<dbReference type="GO" id="GO:0004497">
    <property type="term" value="F:monooxygenase activity"/>
    <property type="evidence" value="ECO:0007669"/>
    <property type="project" value="UniProtKB-KW"/>
</dbReference>
<evidence type="ECO:0000256" key="7">
    <source>
        <dbReference type="ARBA" id="ARBA00023033"/>
    </source>
</evidence>
<comment type="cofactor">
    <cofactor evidence="1">
        <name>FAD</name>
        <dbReference type="ChEBI" id="CHEBI:57692"/>
    </cofactor>
</comment>
<evidence type="ECO:0000256" key="6">
    <source>
        <dbReference type="ARBA" id="ARBA00023002"/>
    </source>
</evidence>
<keyword evidence="7" id="KW-0503">Monooxygenase</keyword>
<evidence type="ECO:0000256" key="2">
    <source>
        <dbReference type="ARBA" id="ARBA00004749"/>
    </source>
</evidence>
<name>A0A4R6DMK2_9RHOO</name>
<gene>
    <name evidence="9" type="ORF">C7389_1276</name>
</gene>
<reference evidence="9 10" key="1">
    <citation type="submission" date="2019-03" db="EMBL/GenBank/DDBJ databases">
        <title>Genomic Encyclopedia of Type Strains, Phase IV (KMG-IV): sequencing the most valuable type-strain genomes for metagenomic binning, comparative biology and taxonomic classification.</title>
        <authorList>
            <person name="Goeker M."/>
        </authorList>
    </citation>
    <scope>NUCLEOTIDE SEQUENCE [LARGE SCALE GENOMIC DNA]</scope>
    <source>
        <strain evidence="9 10">DSM 12121</strain>
    </source>
</reference>
<dbReference type="GO" id="GO:0006744">
    <property type="term" value="P:ubiquinone biosynthetic process"/>
    <property type="evidence" value="ECO:0007669"/>
    <property type="project" value="UniProtKB-UniPathway"/>
</dbReference>
<protein>
    <submittedName>
        <fullName evidence="9">2-octaprenyl-6-methoxyphenol hydroxylase</fullName>
    </submittedName>
</protein>
<dbReference type="PANTHER" id="PTHR43876">
    <property type="entry name" value="UBIQUINONE BIOSYNTHESIS MONOOXYGENASE COQ6, MITOCHONDRIAL"/>
    <property type="match status" value="1"/>
</dbReference>
<sequence>MTAPAQSLPQHDLLIVGAGPVGLALALALKHSGLDIVLADARPQGAADADPRVLALAHGTRQTLERLGVWAGLPATPIKTIHVSQQGGLGRTLLQAADYDIDALGYVAPAGALATALRKAVEEAGIAILNDAEVRALDARADCIVATLETPDGSRSLTARLAACAEGGMQAGEGDIAERDYGQHALIAYVDVAGGHHSTAFERFTSQGPLALLPCGNRYAVVHAASPAEADRLMAMDDAAYLARIQAHIGNRVQLTAVAERLRYPLGLRYRREPTGARTAWLGNAAQTLHPVAGQGFNLALRDVWALAGVLLEQRGDPGAPAVLAAYARNRRLDRLGTIRFTDTLVRLFSNDIAPLRHLRGAGLVALDLFPPLRHFVAKRMMFGARAWP</sequence>
<keyword evidence="4" id="KW-0285">Flavoprotein</keyword>
<keyword evidence="10" id="KW-1185">Reference proteome</keyword>
<dbReference type="UniPathway" id="UPA00232"/>
<dbReference type="AlphaFoldDB" id="A0A4R6DMK2"/>